<dbReference type="GO" id="GO:0097444">
    <property type="term" value="C:spine apparatus"/>
    <property type="evidence" value="ECO:0007669"/>
    <property type="project" value="TreeGrafter"/>
</dbReference>
<reference evidence="7 8" key="1">
    <citation type="submission" date="2025-04" db="UniProtKB">
        <authorList>
            <consortium name="RefSeq"/>
        </authorList>
    </citation>
    <scope>IDENTIFICATION</scope>
    <source>
        <tissue evidence="7 8">Liver</tissue>
    </source>
</reference>
<organism evidence="6 7">
    <name type="scientific">Python bivittatus</name>
    <name type="common">Burmese python</name>
    <name type="synonym">Python molurus bivittatus</name>
    <dbReference type="NCBI Taxonomy" id="176946"/>
    <lineage>
        <taxon>Eukaryota</taxon>
        <taxon>Metazoa</taxon>
        <taxon>Chordata</taxon>
        <taxon>Craniata</taxon>
        <taxon>Vertebrata</taxon>
        <taxon>Euteleostomi</taxon>
        <taxon>Lepidosauria</taxon>
        <taxon>Squamata</taxon>
        <taxon>Bifurcata</taxon>
        <taxon>Unidentata</taxon>
        <taxon>Episquamata</taxon>
        <taxon>Toxicofera</taxon>
        <taxon>Serpentes</taxon>
        <taxon>Henophidia</taxon>
        <taxon>Pythonidae</taxon>
        <taxon>Python</taxon>
    </lineage>
</organism>
<dbReference type="RefSeq" id="XP_015742831.2">
    <property type="nucleotide sequence ID" value="XM_015887345.2"/>
</dbReference>
<evidence type="ECO:0000256" key="4">
    <source>
        <dbReference type="ARBA" id="ARBA00038161"/>
    </source>
</evidence>
<feature type="compositionally biased region" description="Basic and acidic residues" evidence="5">
    <location>
        <begin position="453"/>
        <end position="462"/>
    </location>
</feature>
<feature type="compositionally biased region" description="Polar residues" evidence="5">
    <location>
        <begin position="1186"/>
        <end position="1199"/>
    </location>
</feature>
<evidence type="ECO:0000256" key="5">
    <source>
        <dbReference type="SAM" id="MobiDB-lite"/>
    </source>
</evidence>
<dbReference type="CTD" id="11346"/>
<feature type="compositionally biased region" description="Polar residues" evidence="5">
    <location>
        <begin position="721"/>
        <end position="738"/>
    </location>
</feature>
<dbReference type="PANTHER" id="PTHR24217">
    <property type="entry name" value="PUTATIVE-RELATED"/>
    <property type="match status" value="1"/>
</dbReference>
<dbReference type="RefSeq" id="XP_025019716.1">
    <property type="nucleotide sequence ID" value="XM_025163948.1"/>
</dbReference>
<feature type="region of interest" description="Disordered" evidence="5">
    <location>
        <begin position="46"/>
        <end position="89"/>
    </location>
</feature>
<keyword evidence="6" id="KW-1185">Reference proteome</keyword>
<dbReference type="AlphaFoldDB" id="A0A9F3QRD2"/>
<evidence type="ECO:0000256" key="3">
    <source>
        <dbReference type="ARBA" id="ARBA00022553"/>
    </source>
</evidence>
<accession>A0A9F3QRD2</accession>
<dbReference type="OrthoDB" id="8943025at2759"/>
<feature type="region of interest" description="Disordered" evidence="5">
    <location>
        <begin position="448"/>
        <end position="470"/>
    </location>
</feature>
<dbReference type="GO" id="GO:1905355">
    <property type="term" value="P:spine apparatus assembly"/>
    <property type="evidence" value="ECO:0007669"/>
    <property type="project" value="TreeGrafter"/>
</dbReference>
<proteinExistence type="inferred from homology"/>
<dbReference type="GO" id="GO:0003779">
    <property type="term" value="F:actin binding"/>
    <property type="evidence" value="ECO:0007669"/>
    <property type="project" value="TreeGrafter"/>
</dbReference>
<feature type="region of interest" description="Disordered" evidence="5">
    <location>
        <begin position="513"/>
        <end position="537"/>
    </location>
</feature>
<evidence type="ECO:0000313" key="8">
    <source>
        <dbReference type="RefSeq" id="XP_025019716.1"/>
    </source>
</evidence>
<dbReference type="InterPro" id="IPR051976">
    <property type="entry name" value="Synaptopodin_domain"/>
</dbReference>
<evidence type="ECO:0000313" key="7">
    <source>
        <dbReference type="RefSeq" id="XP_015742831.2"/>
    </source>
</evidence>
<dbReference type="GO" id="GO:0030018">
    <property type="term" value="C:Z disc"/>
    <property type="evidence" value="ECO:0007669"/>
    <property type="project" value="TreeGrafter"/>
</dbReference>
<dbReference type="RefSeq" id="XP_025019717.1">
    <property type="nucleotide sequence ID" value="XM_025163949.1"/>
</dbReference>
<keyword evidence="2" id="KW-0963">Cytoplasm</keyword>
<feature type="region of interest" description="Disordered" evidence="5">
    <location>
        <begin position="1184"/>
        <end position="1208"/>
    </location>
</feature>
<dbReference type="GO" id="GO:0005634">
    <property type="term" value="C:nucleus"/>
    <property type="evidence" value="ECO:0007669"/>
    <property type="project" value="TreeGrafter"/>
</dbReference>
<feature type="region of interest" description="Disordered" evidence="5">
    <location>
        <begin position="711"/>
        <end position="767"/>
    </location>
</feature>
<feature type="compositionally biased region" description="Polar residues" evidence="5">
    <location>
        <begin position="1076"/>
        <end position="1085"/>
    </location>
</feature>
<feature type="region of interest" description="Disordered" evidence="5">
    <location>
        <begin position="1015"/>
        <end position="1089"/>
    </location>
</feature>
<dbReference type="GO" id="GO:0032233">
    <property type="term" value="P:positive regulation of actin filament bundle assembly"/>
    <property type="evidence" value="ECO:0007669"/>
    <property type="project" value="TreeGrafter"/>
</dbReference>
<dbReference type="Proteomes" id="UP000695026">
    <property type="component" value="Unplaced"/>
</dbReference>
<gene>
    <name evidence="7 8 9" type="primary">SYNPO</name>
</gene>
<feature type="region of interest" description="Disordered" evidence="5">
    <location>
        <begin position="644"/>
        <end position="692"/>
    </location>
</feature>
<dbReference type="GO" id="GO:0001725">
    <property type="term" value="C:stress fiber"/>
    <property type="evidence" value="ECO:0007669"/>
    <property type="project" value="TreeGrafter"/>
</dbReference>
<feature type="compositionally biased region" description="Low complexity" evidence="5">
    <location>
        <begin position="1051"/>
        <end position="1070"/>
    </location>
</feature>
<feature type="region of interest" description="Disordered" evidence="5">
    <location>
        <begin position="556"/>
        <end position="580"/>
    </location>
</feature>
<dbReference type="PANTHER" id="PTHR24217:SF13">
    <property type="entry name" value="SYNAPTOPODIN"/>
    <property type="match status" value="1"/>
</dbReference>
<feature type="compositionally biased region" description="Basic and acidic residues" evidence="5">
    <location>
        <begin position="51"/>
        <end position="74"/>
    </location>
</feature>
<name>A0A9F3QRD2_PYTBI</name>
<evidence type="ECO:0000313" key="6">
    <source>
        <dbReference type="Proteomes" id="UP000695026"/>
    </source>
</evidence>
<protein>
    <submittedName>
        <fullName evidence="7 8">Synaptopodin isoform X1</fullName>
    </submittedName>
</protein>
<comment type="similarity">
    <text evidence="4">Belongs to the synaptopodin family.</text>
</comment>
<sequence>MLKTTLLPPYLKPQSNCAISSRADPNPHIIKKSKVDTAEAKSYLARLQGTENDRSHGEQEWKESAGENLQKEPWRANGNVLPHKSNDNRLASDEIRDSLWPVSDVMDSGISNREDQSQEWKVVKVKRVLLSPADEPRKANTSRSASLSETELKEAKARSQRIVAQLTNPPSSNSKGVLLFHRRKQRVNAFTLGVPNPASHEQVAVESNPKAIAHYCTLSHGKESHLKQTLKPTGGLNTSFCIKDFGCWGQKVTMEKYEERLGVEQPLDNAQGLPWNKEKSEKILYSTNTMLSSKEIPDEEFQQIPLSVYLKENTGTTSTNGMHEPITEFGKVPIVEQGPIMGNIENIPPKADDVATPNIEKKDTILEKELYLLHMDQENNIVDKEPYLPIGSEKNNNIPDKDLYAAVIDKENNIVLNKTLSEPVIDRKENGEIPCKEQDELVTGDENIFPTADTEKPTDVRSNESSTQNNKQYCEVRLTLSKPQPVKNRTARPFGTQSLAKILPPAEKSPVVEFPPPPTYAETFSSPPPVTRVRSPPAYSALYPSQEQKILVPSEARYKDSSPGPQFKENRAPPPDKTGILEESAARRAAKKSMFTFVEKPKMAPNPDLLNLVQTADNKKKHKGQEGALPEDESFALGADASNFLTEGRPLDGPTQSLAEAPPEWSSCLRSPKIQPKPKISSNQSLSEAKGKGAELFARRQSRMQKYVIEAPSHPDIARSPSPTMSLPPSWKYTSETHLSPVAFQPTLKSPSRSPKGPPASFYNSNLTESELSKKELEISKQQPYQLQSSLFIRSPVKEPMRSVVPEAGYMRQALCSTSPLPPSPLLHPPAQSSPSRTLAGLFAPSPGTVFPLQKIRASAEVSPEASFGYSSKILSPRAKGVFQAPRPSYSTKNAGIEPQERKTSLPASPTWTPQLIRRQSSSLEGWMSPGQTPESEEGLVEAFRAASVMTPPPPMSPSWSERSLSPFRQEIDPKSNRQMQVLLARNIINAARRKSSSPKLTGVENFRPFTPPVTCPSVSSTGGSPKNMGYRSPSPLQSPKPTRMDGYRRVSLPVSAAPPQASASSNNSPRLLGNKSPTFKSPLQSPKAVRMNGNKCFTLPTRTGASQFSAATSHNGPSTMGIHFEPHKDPELLQKPTIVDSHRIFTLPANTSGISCTNPKNLGASSPTLHSPLLSPMMTACSPMKRSTSMSPTNSEASVDSDCSGMKSPSIRSFNICPRGWNGSMRLKQGSLPTEASCTS</sequence>
<dbReference type="OMA" id="HMSRKTN"/>
<dbReference type="GeneID" id="103063949"/>
<dbReference type="GO" id="GO:0098886">
    <property type="term" value="P:modification of dendritic spine"/>
    <property type="evidence" value="ECO:0007669"/>
    <property type="project" value="TreeGrafter"/>
</dbReference>
<comment type="subcellular location">
    <subcellularLocation>
        <location evidence="1">Cytoplasm</location>
    </subcellularLocation>
</comment>
<feature type="region of interest" description="Disordered" evidence="5">
    <location>
        <begin position="816"/>
        <end position="841"/>
    </location>
</feature>
<evidence type="ECO:0000256" key="1">
    <source>
        <dbReference type="ARBA" id="ARBA00004496"/>
    </source>
</evidence>
<evidence type="ECO:0000256" key="2">
    <source>
        <dbReference type="ARBA" id="ARBA00022490"/>
    </source>
</evidence>
<keyword evidence="3" id="KW-0597">Phosphoprotein</keyword>
<feature type="region of interest" description="Disordered" evidence="5">
    <location>
        <begin position="883"/>
        <end position="910"/>
    </location>
</feature>
<dbReference type="KEGG" id="pbi:103063949"/>
<evidence type="ECO:0000313" key="9">
    <source>
        <dbReference type="RefSeq" id="XP_025019717.1"/>
    </source>
</evidence>